<sequence length="400" mass="44720">MEGNPDYPDANPIDVKFTSIPPVALDGTTADDDGVTECILYAGMKDAIFAQPEFPKPVPRPRRQVYRLQEVEGAGLGLVATRKIKAGEIIFAERPLVVSKAAWMGGRKIDDPAYKEKAAWTDSNDLLKFVVNRMDPKRRKAFKALANCHREEGCPPLLGIIRTNGISITEELRMLFPTMPDSPWGAFTAIGEITGRMNHSCCANTFINFGTVSFAIDVTASRDIGVGEEITRSYCDALAPQAVRQASLNPWAFVCSCRACRDPVESDIRRGEIRAVKSTMAKMEDTEQMVNQWIGDDTLPDDYLEEKALKLVGLMEEEGLESLQDYLFCKQMLGFVYAARGFHDKAMKYLREFISEGIPPELRSFISPAATYLIIEESARNAVRVYWKKRRLRGPGSRKT</sequence>
<gene>
    <name evidence="2" type="ORF">OBBRIDRAFT_731679</name>
</gene>
<dbReference type="Pfam" id="PF00856">
    <property type="entry name" value="SET"/>
    <property type="match status" value="1"/>
</dbReference>
<dbReference type="AlphaFoldDB" id="A0A8E2DKG3"/>
<dbReference type="InterPro" id="IPR053185">
    <property type="entry name" value="SET_domain_protein"/>
</dbReference>
<organism evidence="2 3">
    <name type="scientific">Obba rivulosa</name>
    <dbReference type="NCBI Taxonomy" id="1052685"/>
    <lineage>
        <taxon>Eukaryota</taxon>
        <taxon>Fungi</taxon>
        <taxon>Dikarya</taxon>
        <taxon>Basidiomycota</taxon>
        <taxon>Agaricomycotina</taxon>
        <taxon>Agaricomycetes</taxon>
        <taxon>Polyporales</taxon>
        <taxon>Gelatoporiaceae</taxon>
        <taxon>Obba</taxon>
    </lineage>
</organism>
<dbReference type="PANTHER" id="PTHR47332:SF4">
    <property type="entry name" value="SET DOMAIN-CONTAINING PROTEIN 5"/>
    <property type="match status" value="1"/>
</dbReference>
<proteinExistence type="predicted"/>
<keyword evidence="3" id="KW-1185">Reference proteome</keyword>
<dbReference type="SMART" id="SM00317">
    <property type="entry name" value="SET"/>
    <property type="match status" value="1"/>
</dbReference>
<name>A0A8E2DKG3_9APHY</name>
<feature type="domain" description="SET" evidence="1">
    <location>
        <begin position="61"/>
        <end position="235"/>
    </location>
</feature>
<evidence type="ECO:0000259" key="1">
    <source>
        <dbReference type="PROSITE" id="PS50280"/>
    </source>
</evidence>
<accession>A0A8E2DKG3</accession>
<dbReference type="EMBL" id="KV722414">
    <property type="protein sequence ID" value="OCH90026.1"/>
    <property type="molecule type" value="Genomic_DNA"/>
</dbReference>
<reference evidence="2 3" key="1">
    <citation type="submission" date="2016-07" db="EMBL/GenBank/DDBJ databases">
        <title>Draft genome of the white-rot fungus Obba rivulosa 3A-2.</title>
        <authorList>
            <consortium name="DOE Joint Genome Institute"/>
            <person name="Miettinen O."/>
            <person name="Riley R."/>
            <person name="Acob R."/>
            <person name="Barry K."/>
            <person name="Cullen D."/>
            <person name="De Vries R."/>
            <person name="Hainaut M."/>
            <person name="Hatakka A."/>
            <person name="Henrissat B."/>
            <person name="Hilden K."/>
            <person name="Kuo R."/>
            <person name="Labutti K."/>
            <person name="Lipzen A."/>
            <person name="Makela M.R."/>
            <person name="Sandor L."/>
            <person name="Spatafora J.W."/>
            <person name="Grigoriev I.V."/>
            <person name="Hibbett D.S."/>
        </authorList>
    </citation>
    <scope>NUCLEOTIDE SEQUENCE [LARGE SCALE GENOMIC DNA]</scope>
    <source>
        <strain evidence="2 3">3A-2</strain>
    </source>
</reference>
<dbReference type="CDD" id="cd20071">
    <property type="entry name" value="SET_SMYD"/>
    <property type="match status" value="1"/>
</dbReference>
<dbReference type="SUPFAM" id="SSF82199">
    <property type="entry name" value="SET domain"/>
    <property type="match status" value="1"/>
</dbReference>
<evidence type="ECO:0000313" key="2">
    <source>
        <dbReference type="EMBL" id="OCH90026.1"/>
    </source>
</evidence>
<evidence type="ECO:0000313" key="3">
    <source>
        <dbReference type="Proteomes" id="UP000250043"/>
    </source>
</evidence>
<dbReference type="OrthoDB" id="265717at2759"/>
<dbReference type="InterPro" id="IPR001214">
    <property type="entry name" value="SET_dom"/>
</dbReference>
<dbReference type="Proteomes" id="UP000250043">
    <property type="component" value="Unassembled WGS sequence"/>
</dbReference>
<dbReference type="PANTHER" id="PTHR47332">
    <property type="entry name" value="SET DOMAIN-CONTAINING PROTEIN 5"/>
    <property type="match status" value="1"/>
</dbReference>
<dbReference type="InterPro" id="IPR046341">
    <property type="entry name" value="SET_dom_sf"/>
</dbReference>
<dbReference type="Gene3D" id="2.170.270.10">
    <property type="entry name" value="SET domain"/>
    <property type="match status" value="1"/>
</dbReference>
<dbReference type="PROSITE" id="PS50280">
    <property type="entry name" value="SET"/>
    <property type="match status" value="1"/>
</dbReference>
<protein>
    <submittedName>
        <fullName evidence="2">SET domain-containing protein</fullName>
    </submittedName>
</protein>